<evidence type="ECO:0000256" key="2">
    <source>
        <dbReference type="ARBA" id="ARBA00007663"/>
    </source>
</evidence>
<evidence type="ECO:0000256" key="5">
    <source>
        <dbReference type="ARBA" id="ARBA00022490"/>
    </source>
</evidence>
<dbReference type="SMART" id="SM00226">
    <property type="entry name" value="LMWPc"/>
    <property type="match status" value="1"/>
</dbReference>
<dbReference type="GO" id="GO:0006450">
    <property type="term" value="P:regulation of translational fidelity"/>
    <property type="evidence" value="ECO:0007669"/>
    <property type="project" value="TreeGrafter"/>
</dbReference>
<dbReference type="CDD" id="cd16344">
    <property type="entry name" value="LMWPAP"/>
    <property type="match status" value="1"/>
</dbReference>
<dbReference type="GO" id="GO:0005737">
    <property type="term" value="C:cytoplasm"/>
    <property type="evidence" value="ECO:0007669"/>
    <property type="project" value="UniProtKB-SubCell"/>
</dbReference>
<dbReference type="EMBL" id="CP019082">
    <property type="protein sequence ID" value="APW59598.1"/>
    <property type="molecule type" value="Genomic_DNA"/>
</dbReference>
<dbReference type="GO" id="GO:0003725">
    <property type="term" value="F:double-stranded RNA binding"/>
    <property type="evidence" value="ECO:0007669"/>
    <property type="project" value="InterPro"/>
</dbReference>
<dbReference type="GO" id="GO:0008033">
    <property type="term" value="P:tRNA processing"/>
    <property type="evidence" value="ECO:0007669"/>
    <property type="project" value="UniProtKB-KW"/>
</dbReference>
<dbReference type="GO" id="GO:0000049">
    <property type="term" value="F:tRNA binding"/>
    <property type="evidence" value="ECO:0007669"/>
    <property type="project" value="TreeGrafter"/>
</dbReference>
<keyword evidence="17" id="KW-1185">Reference proteome</keyword>
<dbReference type="STRING" id="1387353.BSF38_01025"/>
<keyword evidence="6" id="KW-0808">Transferase</keyword>
<dbReference type="SUPFAM" id="SSF55821">
    <property type="entry name" value="YrdC/RibB"/>
    <property type="match status" value="1"/>
</dbReference>
<evidence type="ECO:0000256" key="8">
    <source>
        <dbReference type="ARBA" id="ARBA00022695"/>
    </source>
</evidence>
<dbReference type="PANTHER" id="PTHR17490:SF16">
    <property type="entry name" value="THREONYLCARBAMOYL-AMP SYNTHASE"/>
    <property type="match status" value="1"/>
</dbReference>
<keyword evidence="9" id="KW-0547">Nucleotide-binding</keyword>
<dbReference type="InterPro" id="IPR006070">
    <property type="entry name" value="Sua5-like_dom"/>
</dbReference>
<keyword evidence="11" id="KW-0067">ATP-binding</keyword>
<name>A0A1U7CL18_9BACT</name>
<dbReference type="InterPro" id="IPR050156">
    <property type="entry name" value="TC-AMP_synthase_SUA5"/>
</dbReference>
<dbReference type="Pfam" id="PF01300">
    <property type="entry name" value="Sua5_yciO_yrdC"/>
    <property type="match status" value="1"/>
</dbReference>
<dbReference type="OrthoDB" id="9784339at2"/>
<dbReference type="InterPro" id="IPR017945">
    <property type="entry name" value="DHBP_synth_RibB-like_a/b_dom"/>
</dbReference>
<keyword evidence="7" id="KW-0819">tRNA processing</keyword>
<gene>
    <name evidence="16" type="primary">ywlE</name>
    <name evidence="16" type="ORF">BSF38_01025</name>
</gene>
<proteinExistence type="inferred from homology"/>
<dbReference type="RefSeq" id="WP_076343755.1">
    <property type="nucleotide sequence ID" value="NZ_CP019082.1"/>
</dbReference>
<keyword evidence="8" id="KW-0548">Nucleotidyltransferase</keyword>
<comment type="catalytic activity">
    <reaction evidence="13">
        <text>L-threonine + hydrogencarbonate + ATP = L-threonylcarbamoyladenylate + diphosphate + H2O</text>
        <dbReference type="Rhea" id="RHEA:36407"/>
        <dbReference type="ChEBI" id="CHEBI:15377"/>
        <dbReference type="ChEBI" id="CHEBI:17544"/>
        <dbReference type="ChEBI" id="CHEBI:30616"/>
        <dbReference type="ChEBI" id="CHEBI:33019"/>
        <dbReference type="ChEBI" id="CHEBI:57926"/>
        <dbReference type="ChEBI" id="CHEBI:73682"/>
        <dbReference type="EC" id="2.7.7.87"/>
    </reaction>
</comment>
<dbReference type="EC" id="2.7.7.87" evidence="4"/>
<evidence type="ECO:0000256" key="1">
    <source>
        <dbReference type="ARBA" id="ARBA00004496"/>
    </source>
</evidence>
<keyword evidence="5" id="KW-0963">Cytoplasm</keyword>
<sequence length="385" mass="41472">MTESLSPSQWIDLAQCDDARDVVHRAVACLAQGGVVGLSLETVYCLAASALNPTGVAKLRELRGESESRPLTILLKGPEETTDWVSHIPDSSRRLVRRLWPGPVTLLFPKDACNGLYQRLPDQVKPLISPNGDIALRCPEDRLIRHILRFSPAPLVLSLVRGADQAPAATADALRSMAGLDMAIDSGPTRYGQVSTTVRIEENGWSVVREGVVDAETLTRLSGLILVFVCTGNTCRSPMAEAICKVLLSRRLQCPVDALQERGYAVVSAGVAASTGSPAATHAIEVLRSMGGSLDRHRSRGVTPELVQQADCLFAMTTDHLDALLNVVPGAQPRAFLLDPEGNDVPDPIGADLPTYRRTAETIERMLTQRLDQIGVPDLSKRPAG</sequence>
<dbReference type="Gene3D" id="3.40.50.2300">
    <property type="match status" value="1"/>
</dbReference>
<dbReference type="PANTHER" id="PTHR17490">
    <property type="entry name" value="SUA5"/>
    <property type="match status" value="1"/>
</dbReference>
<evidence type="ECO:0000256" key="13">
    <source>
        <dbReference type="ARBA" id="ARBA00048366"/>
    </source>
</evidence>
<dbReference type="AlphaFoldDB" id="A0A1U7CL18"/>
<dbReference type="GO" id="GO:0004725">
    <property type="term" value="F:protein tyrosine phosphatase activity"/>
    <property type="evidence" value="ECO:0007669"/>
    <property type="project" value="InterPro"/>
</dbReference>
<comment type="subcellular location">
    <subcellularLocation>
        <location evidence="1">Cytoplasm</location>
    </subcellularLocation>
</comment>
<evidence type="ECO:0000256" key="4">
    <source>
        <dbReference type="ARBA" id="ARBA00012584"/>
    </source>
</evidence>
<dbReference type="SUPFAM" id="SSF52788">
    <property type="entry name" value="Phosphotyrosine protein phosphatases I"/>
    <property type="match status" value="1"/>
</dbReference>
<evidence type="ECO:0000256" key="3">
    <source>
        <dbReference type="ARBA" id="ARBA00011063"/>
    </source>
</evidence>
<dbReference type="InterPro" id="IPR036196">
    <property type="entry name" value="Ptyr_pPase_sf"/>
</dbReference>
<evidence type="ECO:0000256" key="11">
    <source>
        <dbReference type="ARBA" id="ARBA00022840"/>
    </source>
</evidence>
<keyword evidence="10 16" id="KW-0378">Hydrolase</keyword>
<evidence type="ECO:0000259" key="15">
    <source>
        <dbReference type="PROSITE" id="PS51163"/>
    </source>
</evidence>
<comment type="similarity">
    <text evidence="3">Belongs to the low molecular weight phosphotyrosine protein phosphatase family.</text>
</comment>
<dbReference type="Gene3D" id="3.90.870.10">
    <property type="entry name" value="DHBP synthase"/>
    <property type="match status" value="1"/>
</dbReference>
<accession>A0A1U7CL18</accession>
<feature type="active site" description="Proton donor" evidence="14">
    <location>
        <position position="347"/>
    </location>
</feature>
<dbReference type="Proteomes" id="UP000186309">
    <property type="component" value="Chromosome"/>
</dbReference>
<organism evidence="16 17">
    <name type="scientific">Paludisphaera borealis</name>
    <dbReference type="NCBI Taxonomy" id="1387353"/>
    <lineage>
        <taxon>Bacteria</taxon>
        <taxon>Pseudomonadati</taxon>
        <taxon>Planctomycetota</taxon>
        <taxon>Planctomycetia</taxon>
        <taxon>Isosphaerales</taxon>
        <taxon>Isosphaeraceae</taxon>
        <taxon>Paludisphaera</taxon>
    </lineage>
</organism>
<evidence type="ECO:0000256" key="14">
    <source>
        <dbReference type="PIRSR" id="PIRSR617867-1"/>
    </source>
</evidence>
<dbReference type="PRINTS" id="PR00719">
    <property type="entry name" value="LMWPTPASE"/>
</dbReference>
<evidence type="ECO:0000256" key="6">
    <source>
        <dbReference type="ARBA" id="ARBA00022679"/>
    </source>
</evidence>
<evidence type="ECO:0000256" key="7">
    <source>
        <dbReference type="ARBA" id="ARBA00022694"/>
    </source>
</evidence>
<dbReference type="GO" id="GO:0005524">
    <property type="term" value="F:ATP binding"/>
    <property type="evidence" value="ECO:0007669"/>
    <property type="project" value="UniProtKB-KW"/>
</dbReference>
<protein>
    <recommendedName>
        <fullName evidence="12">L-threonylcarbamoyladenylate synthase</fullName>
        <ecNumber evidence="4">2.7.7.87</ecNumber>
    </recommendedName>
    <alternativeName>
        <fullName evidence="12">L-threonylcarbamoyladenylate synthase</fullName>
    </alternativeName>
</protein>
<feature type="domain" description="YrdC-like" evidence="15">
    <location>
        <begin position="20"/>
        <end position="213"/>
    </location>
</feature>
<reference evidence="17" key="1">
    <citation type="submission" date="2016-12" db="EMBL/GenBank/DDBJ databases">
        <title>Comparative genomics of four Isosphaeraceae planctomycetes: a common pool of plasmids and glycoside hydrolase genes.</title>
        <authorList>
            <person name="Ivanova A."/>
        </authorList>
    </citation>
    <scope>NUCLEOTIDE SEQUENCE [LARGE SCALE GENOMIC DNA]</scope>
    <source>
        <strain evidence="17">PX4</strain>
    </source>
</reference>
<evidence type="ECO:0000313" key="17">
    <source>
        <dbReference type="Proteomes" id="UP000186309"/>
    </source>
</evidence>
<evidence type="ECO:0000256" key="10">
    <source>
        <dbReference type="ARBA" id="ARBA00022801"/>
    </source>
</evidence>
<feature type="active site" evidence="14">
    <location>
        <position position="236"/>
    </location>
</feature>
<evidence type="ECO:0000256" key="9">
    <source>
        <dbReference type="ARBA" id="ARBA00022741"/>
    </source>
</evidence>
<evidence type="ECO:0000256" key="12">
    <source>
        <dbReference type="ARBA" id="ARBA00029774"/>
    </source>
</evidence>
<dbReference type="InterPro" id="IPR017867">
    <property type="entry name" value="Tyr_phospatase_low_mol_wt"/>
</dbReference>
<comment type="similarity">
    <text evidence="2">Belongs to the SUA5 family.</text>
</comment>
<dbReference type="PROSITE" id="PS51163">
    <property type="entry name" value="YRDC"/>
    <property type="match status" value="1"/>
</dbReference>
<dbReference type="KEGG" id="pbor:BSF38_01025"/>
<evidence type="ECO:0000313" key="16">
    <source>
        <dbReference type="EMBL" id="APW59598.1"/>
    </source>
</evidence>
<dbReference type="GO" id="GO:0061710">
    <property type="term" value="F:L-threonylcarbamoyladenylate synthase"/>
    <property type="evidence" value="ECO:0007669"/>
    <property type="project" value="UniProtKB-EC"/>
</dbReference>
<dbReference type="InterPro" id="IPR023485">
    <property type="entry name" value="Ptyr_pPase"/>
</dbReference>
<dbReference type="Pfam" id="PF01451">
    <property type="entry name" value="LMWPc"/>
    <property type="match status" value="1"/>
</dbReference>
<feature type="active site" description="Nucleophile" evidence="14">
    <location>
        <position position="230"/>
    </location>
</feature>